<feature type="region of interest" description="Disordered" evidence="1">
    <location>
        <begin position="243"/>
        <end position="437"/>
    </location>
</feature>
<feature type="compositionally biased region" description="Low complexity" evidence="1">
    <location>
        <begin position="310"/>
        <end position="354"/>
    </location>
</feature>
<feature type="compositionally biased region" description="Gly residues" evidence="1">
    <location>
        <begin position="270"/>
        <end position="284"/>
    </location>
</feature>
<dbReference type="AlphaFoldDB" id="A0A8C0QAD7"/>
<dbReference type="Ensembl" id="ENSCAFT00040004946.1">
    <property type="protein sequence ID" value="ENSCAFP00040004250.1"/>
    <property type="gene ID" value="ENSCAFG00040002603.1"/>
</dbReference>
<feature type="compositionally biased region" description="Basic and acidic residues" evidence="1">
    <location>
        <begin position="393"/>
        <end position="416"/>
    </location>
</feature>
<evidence type="ECO:0000313" key="2">
    <source>
        <dbReference type="Ensembl" id="ENSCAFP00040004250.1"/>
    </source>
</evidence>
<protein>
    <submittedName>
        <fullName evidence="2">Uncharacterized protein</fullName>
    </submittedName>
</protein>
<feature type="region of interest" description="Disordered" evidence="1">
    <location>
        <begin position="67"/>
        <end position="187"/>
    </location>
</feature>
<feature type="compositionally biased region" description="Low complexity" evidence="1">
    <location>
        <begin position="252"/>
        <end position="269"/>
    </location>
</feature>
<evidence type="ECO:0000256" key="1">
    <source>
        <dbReference type="SAM" id="MobiDB-lite"/>
    </source>
</evidence>
<reference evidence="2" key="1">
    <citation type="submission" date="2018-10" db="EMBL/GenBank/DDBJ databases">
        <title>De novo assembly of a Great Dane genome.</title>
        <authorList>
            <person name="Kidd J.M."/>
            <person name="Pendleton A.L."/>
            <person name="Shen F."/>
            <person name="Emery S."/>
        </authorList>
    </citation>
    <scope>NUCLEOTIDE SEQUENCE [LARGE SCALE GENOMIC DNA]</scope>
    <source>
        <strain evidence="2">Great Dane</strain>
    </source>
</reference>
<reference evidence="2" key="2">
    <citation type="submission" date="2025-08" db="UniProtKB">
        <authorList>
            <consortium name="Ensembl"/>
        </authorList>
    </citation>
    <scope>IDENTIFICATION</scope>
</reference>
<sequence length="463" mass="46693">MTDVCVCVCPKTHTHTHTHTHAVNPPGPRSQAVRAKHLSCPESQSRAAVQRISSSGSCWNFQQPLPGASAPGSSRSLLQAPGPGQLSAPGTCIWTARRWCPGSRPPPPPRGRGPLRVAGRGGTHPPAGSPAPRRGSGPRAARRTLPRGRGCARLARSSAAPTSAPPPPRAYHEHGDPGGQRVEERGGHGAAVLRARVGLAVGAVVAEEALHVHAERVGVLEVVRQHHRPCHDHHLEIEHAAAERRGPPRGPPAGAAGPPPGAAGRRGAAAGRGGGSAGSPGAGGLRRRRPSPGRAPAPLPAPARRPPPAASAARPAAGSRGRAGSPPEAGGGRSAPRAAERAASVGAAAARAQPPGRPGGGGVGGRGGTSRAGGTCAPRRAGAAELPALLAEGKAEHGGRGRGEGRGGEAAEKELLETPFRGSSGAEQEPADAGADDKEVECYAPRIATNQLLTSNGVQHQMR</sequence>
<feature type="compositionally biased region" description="Low complexity" evidence="1">
    <location>
        <begin position="130"/>
        <end position="139"/>
    </location>
</feature>
<accession>A0A8C0QAD7</accession>
<feature type="compositionally biased region" description="Low complexity" evidence="1">
    <location>
        <begin position="152"/>
        <end position="162"/>
    </location>
</feature>
<feature type="compositionally biased region" description="Basic and acidic residues" evidence="1">
    <location>
        <begin position="170"/>
        <end position="187"/>
    </location>
</feature>
<dbReference type="Proteomes" id="UP000694542">
    <property type="component" value="Chromosome 6"/>
</dbReference>
<evidence type="ECO:0000313" key="3">
    <source>
        <dbReference type="Proteomes" id="UP000694542"/>
    </source>
</evidence>
<feature type="compositionally biased region" description="Gly residues" evidence="1">
    <location>
        <begin position="358"/>
        <end position="371"/>
    </location>
</feature>
<feature type="compositionally biased region" description="Pro residues" evidence="1">
    <location>
        <begin position="293"/>
        <end position="309"/>
    </location>
</feature>
<name>A0A8C0QAD7_CANLF</name>
<organism evidence="2 3">
    <name type="scientific">Canis lupus familiaris</name>
    <name type="common">Dog</name>
    <name type="synonym">Canis familiaris</name>
    <dbReference type="NCBI Taxonomy" id="9615"/>
    <lineage>
        <taxon>Eukaryota</taxon>
        <taxon>Metazoa</taxon>
        <taxon>Chordata</taxon>
        <taxon>Craniata</taxon>
        <taxon>Vertebrata</taxon>
        <taxon>Euteleostomi</taxon>
        <taxon>Mammalia</taxon>
        <taxon>Eutheria</taxon>
        <taxon>Laurasiatheria</taxon>
        <taxon>Carnivora</taxon>
        <taxon>Caniformia</taxon>
        <taxon>Canidae</taxon>
        <taxon>Canis</taxon>
    </lineage>
</organism>
<proteinExistence type="predicted"/>
<feature type="compositionally biased region" description="Low complexity" evidence="1">
    <location>
        <begin position="372"/>
        <end position="392"/>
    </location>
</feature>